<dbReference type="Proteomes" id="UP001356427">
    <property type="component" value="Unassembled WGS sequence"/>
</dbReference>
<comment type="caution">
    <text evidence="1">The sequence shown here is derived from an EMBL/GenBank/DDBJ whole genome shotgun (WGS) entry which is preliminary data.</text>
</comment>
<name>A0AAN8MLX4_9TELE</name>
<keyword evidence="2" id="KW-1185">Reference proteome</keyword>
<proteinExistence type="predicted"/>
<dbReference type="EMBL" id="JAGTTL010000001">
    <property type="protein sequence ID" value="KAK6329138.1"/>
    <property type="molecule type" value="Genomic_DNA"/>
</dbReference>
<protein>
    <submittedName>
        <fullName evidence="1">Uncharacterized protein</fullName>
    </submittedName>
</protein>
<accession>A0AAN8MLX4</accession>
<reference evidence="1 2" key="1">
    <citation type="submission" date="2021-04" db="EMBL/GenBank/DDBJ databases">
        <authorList>
            <person name="De Guttry C."/>
            <person name="Zahm M."/>
            <person name="Klopp C."/>
            <person name="Cabau C."/>
            <person name="Louis A."/>
            <person name="Berthelot C."/>
            <person name="Parey E."/>
            <person name="Roest Crollius H."/>
            <person name="Montfort J."/>
            <person name="Robinson-Rechavi M."/>
            <person name="Bucao C."/>
            <person name="Bouchez O."/>
            <person name="Gislard M."/>
            <person name="Lluch J."/>
            <person name="Milhes M."/>
            <person name="Lampietro C."/>
            <person name="Lopez Roques C."/>
            <person name="Donnadieu C."/>
            <person name="Braasch I."/>
            <person name="Desvignes T."/>
            <person name="Postlethwait J."/>
            <person name="Bobe J."/>
            <person name="Wedekind C."/>
            <person name="Guiguen Y."/>
        </authorList>
    </citation>
    <scope>NUCLEOTIDE SEQUENCE [LARGE SCALE GENOMIC DNA]</scope>
    <source>
        <strain evidence="1">Cs_M1</strain>
        <tissue evidence="1">Blood</tissue>
    </source>
</reference>
<dbReference type="AlphaFoldDB" id="A0AAN8MLX4"/>
<sequence length="102" mass="11397">MNSQLLDFDTFVPMFLQVSKGPEDFAKGQCVFDKEGNGTFMGAELHHTKTEPGRQTLRDTITNLLLSGDCLPLWHLGELRLRTVRSVNNCAAVEKPHCLHTA</sequence>
<evidence type="ECO:0000313" key="2">
    <source>
        <dbReference type="Proteomes" id="UP001356427"/>
    </source>
</evidence>
<evidence type="ECO:0000313" key="1">
    <source>
        <dbReference type="EMBL" id="KAK6329138.1"/>
    </source>
</evidence>
<gene>
    <name evidence="1" type="ORF">J4Q44_G00011160</name>
</gene>
<organism evidence="1 2">
    <name type="scientific">Coregonus suidteri</name>
    <dbReference type="NCBI Taxonomy" id="861788"/>
    <lineage>
        <taxon>Eukaryota</taxon>
        <taxon>Metazoa</taxon>
        <taxon>Chordata</taxon>
        <taxon>Craniata</taxon>
        <taxon>Vertebrata</taxon>
        <taxon>Euteleostomi</taxon>
        <taxon>Actinopterygii</taxon>
        <taxon>Neopterygii</taxon>
        <taxon>Teleostei</taxon>
        <taxon>Protacanthopterygii</taxon>
        <taxon>Salmoniformes</taxon>
        <taxon>Salmonidae</taxon>
        <taxon>Coregoninae</taxon>
        <taxon>Coregonus</taxon>
    </lineage>
</organism>